<name>X1MSK9_9ZZZZ</name>
<dbReference type="EMBL" id="BARV01015915">
    <property type="protein sequence ID" value="GAI20971.1"/>
    <property type="molecule type" value="Genomic_DNA"/>
</dbReference>
<reference evidence="2" key="1">
    <citation type="journal article" date="2014" name="Front. Microbiol.">
        <title>High frequency of phylogenetically diverse reductive dehalogenase-homologous genes in deep subseafloor sedimentary metagenomes.</title>
        <authorList>
            <person name="Kawai M."/>
            <person name="Futagami T."/>
            <person name="Toyoda A."/>
            <person name="Takaki Y."/>
            <person name="Nishi S."/>
            <person name="Hori S."/>
            <person name="Arai W."/>
            <person name="Tsubouchi T."/>
            <person name="Morono Y."/>
            <person name="Uchiyama I."/>
            <person name="Ito T."/>
            <person name="Fujiyama A."/>
            <person name="Inagaki F."/>
            <person name="Takami H."/>
        </authorList>
    </citation>
    <scope>NUCLEOTIDE SEQUENCE</scope>
    <source>
        <strain evidence="2">Expedition CK06-06</strain>
    </source>
</reference>
<comment type="caution">
    <text evidence="2">The sequence shown here is derived from an EMBL/GenBank/DDBJ whole genome shotgun (WGS) entry which is preliminary data.</text>
</comment>
<evidence type="ECO:0000313" key="2">
    <source>
        <dbReference type="EMBL" id="GAI20971.1"/>
    </source>
</evidence>
<evidence type="ECO:0000256" key="1">
    <source>
        <dbReference type="SAM" id="MobiDB-lite"/>
    </source>
</evidence>
<gene>
    <name evidence="2" type="ORF">S06H3_27437</name>
</gene>
<feature type="non-terminal residue" evidence="2">
    <location>
        <position position="1"/>
    </location>
</feature>
<feature type="compositionally biased region" description="Basic and acidic residues" evidence="1">
    <location>
        <begin position="10"/>
        <end position="29"/>
    </location>
</feature>
<dbReference type="AlphaFoldDB" id="X1MSK9"/>
<sequence>EIFVGQDEGEWPKGTRVRESHSNRGDTHQDGALGTIVGALGPFSPVERAEIILRLAEAEKNIDEDVVCIYWVEWDDFPGISVAIADYRLELAEI</sequence>
<feature type="region of interest" description="Disordered" evidence="1">
    <location>
        <begin position="1"/>
        <end position="32"/>
    </location>
</feature>
<organism evidence="2">
    <name type="scientific">marine sediment metagenome</name>
    <dbReference type="NCBI Taxonomy" id="412755"/>
    <lineage>
        <taxon>unclassified sequences</taxon>
        <taxon>metagenomes</taxon>
        <taxon>ecological metagenomes</taxon>
    </lineage>
</organism>
<proteinExistence type="predicted"/>
<protein>
    <submittedName>
        <fullName evidence="2">Uncharacterized protein</fullName>
    </submittedName>
</protein>
<accession>X1MSK9</accession>